<sequence length="40" mass="4265">MKRPSGKVDHKIANSLPELRGMCPAGCGELSRTVGSEVRP</sequence>
<dbReference type="EMBL" id="CP018477">
    <property type="protein sequence ID" value="ASV72719.1"/>
    <property type="molecule type" value="Genomic_DNA"/>
</dbReference>
<dbReference type="KEGG" id="ttf:THTE_0117"/>
<evidence type="ECO:0000313" key="1">
    <source>
        <dbReference type="EMBL" id="ASV72719.1"/>
    </source>
</evidence>
<dbReference type="Proteomes" id="UP000215086">
    <property type="component" value="Chromosome"/>
</dbReference>
<dbReference type="AlphaFoldDB" id="A0A286R9S6"/>
<keyword evidence="2" id="KW-1185">Reference proteome</keyword>
<name>A0A286R9S6_9BACT</name>
<reference evidence="1 2" key="1">
    <citation type="journal article" name="Front. Microbiol.">
        <title>Sugar Metabolism of the First Thermophilic Planctomycete Thermogutta terrifontis: Comparative Genomic and Transcriptomic Approaches.</title>
        <authorList>
            <person name="Elcheninov A.G."/>
            <person name="Menzel P."/>
            <person name="Gudbergsdottir S.R."/>
            <person name="Slesarev A.I."/>
            <person name="Kadnikov V.V."/>
            <person name="Krogh A."/>
            <person name="Bonch-Osmolovskaya E.A."/>
            <person name="Peng X."/>
            <person name="Kublanov I.V."/>
        </authorList>
    </citation>
    <scope>NUCLEOTIDE SEQUENCE [LARGE SCALE GENOMIC DNA]</scope>
    <source>
        <strain evidence="1 2">R1</strain>
    </source>
</reference>
<organism evidence="1 2">
    <name type="scientific">Thermogutta terrifontis</name>
    <dbReference type="NCBI Taxonomy" id="1331910"/>
    <lineage>
        <taxon>Bacteria</taxon>
        <taxon>Pseudomonadati</taxon>
        <taxon>Planctomycetota</taxon>
        <taxon>Planctomycetia</taxon>
        <taxon>Pirellulales</taxon>
        <taxon>Thermoguttaceae</taxon>
        <taxon>Thermogutta</taxon>
    </lineage>
</organism>
<protein>
    <submittedName>
        <fullName evidence="1">Uncharacterized protein</fullName>
    </submittedName>
</protein>
<evidence type="ECO:0000313" key="2">
    <source>
        <dbReference type="Proteomes" id="UP000215086"/>
    </source>
</evidence>
<accession>A0A286R9S6</accession>
<gene>
    <name evidence="1" type="ORF">THTE_0117</name>
</gene>
<proteinExistence type="predicted"/>